<dbReference type="AlphaFoldDB" id="A0A2M3ZW85"/>
<name>A0A2M3ZW85_9DIPT</name>
<evidence type="ECO:0000313" key="1">
    <source>
        <dbReference type="EMBL" id="MBW32752.1"/>
    </source>
</evidence>
<organism evidence="1">
    <name type="scientific">Anopheles braziliensis</name>
    <dbReference type="NCBI Taxonomy" id="58242"/>
    <lineage>
        <taxon>Eukaryota</taxon>
        <taxon>Metazoa</taxon>
        <taxon>Ecdysozoa</taxon>
        <taxon>Arthropoda</taxon>
        <taxon>Hexapoda</taxon>
        <taxon>Insecta</taxon>
        <taxon>Pterygota</taxon>
        <taxon>Neoptera</taxon>
        <taxon>Endopterygota</taxon>
        <taxon>Diptera</taxon>
        <taxon>Nematocera</taxon>
        <taxon>Culicoidea</taxon>
        <taxon>Culicidae</taxon>
        <taxon>Anophelinae</taxon>
        <taxon>Anopheles</taxon>
    </lineage>
</organism>
<sequence length="71" mass="7449">MFAQQWIVRQERTAFVCFACFTGVRCNSNSGGSSRFQQSAKHSEASPAAGGIGIVALTCYTSSRATPAAGD</sequence>
<protein>
    <submittedName>
        <fullName evidence="1">Putative secreted peptide</fullName>
    </submittedName>
</protein>
<proteinExistence type="predicted"/>
<reference evidence="1" key="1">
    <citation type="submission" date="2018-01" db="EMBL/GenBank/DDBJ databases">
        <title>An insight into the sialome of Amazonian anophelines.</title>
        <authorList>
            <person name="Ribeiro J.M."/>
            <person name="Scarpassa V."/>
            <person name="Calvo E."/>
        </authorList>
    </citation>
    <scope>NUCLEOTIDE SEQUENCE</scope>
    <source>
        <tissue evidence="1">Salivary glands</tissue>
    </source>
</reference>
<dbReference type="EMBL" id="GGFM01012001">
    <property type="protein sequence ID" value="MBW32752.1"/>
    <property type="molecule type" value="Transcribed_RNA"/>
</dbReference>
<accession>A0A2M3ZW85</accession>